<dbReference type="AlphaFoldDB" id="A0A836LTD5"/>
<dbReference type="Proteomes" id="UP000027309">
    <property type="component" value="Unassembled WGS sequence"/>
</dbReference>
<gene>
    <name evidence="1" type="ORF">J572_4254</name>
</gene>
<comment type="caution">
    <text evidence="1">The sequence shown here is derived from an EMBL/GenBank/DDBJ whole genome shotgun (WGS) entry which is preliminary data.</text>
</comment>
<accession>A0A836LTD5</accession>
<dbReference type="SMART" id="SM00671">
    <property type="entry name" value="SEL1"/>
    <property type="match status" value="2"/>
</dbReference>
<dbReference type="InterPro" id="IPR052945">
    <property type="entry name" value="Mitotic_Regulator"/>
</dbReference>
<dbReference type="SUPFAM" id="SSF81901">
    <property type="entry name" value="HCP-like"/>
    <property type="match status" value="1"/>
</dbReference>
<name>A0A836LTD5_ACIBA</name>
<proteinExistence type="predicted"/>
<reference evidence="1 2" key="1">
    <citation type="submission" date="2014-04" db="EMBL/GenBank/DDBJ databases">
        <title>Comparative genomics and transcriptomics to identify genetic mechanisms underlying the emergence of carbapenem resistant Acinetobacter baumannii (CRAb).</title>
        <authorList>
            <person name="Harris A.D."/>
            <person name="Johnson K.J."/>
            <person name="George J."/>
            <person name="Nadendla S."/>
            <person name="Daugherty S.C."/>
            <person name="Parankush S."/>
            <person name="Sadzewicz L."/>
            <person name="Tallon L."/>
            <person name="Sengamalay N."/>
            <person name="Hazen T.H."/>
            <person name="Rasko D.A."/>
        </authorList>
    </citation>
    <scope>NUCLEOTIDE SEQUENCE [LARGE SCALE GENOMIC DNA]</scope>
    <source>
        <strain evidence="1 2">1499986</strain>
    </source>
</reference>
<organism evidence="1 2">
    <name type="scientific">Acinetobacter baumannii 1499986</name>
    <dbReference type="NCBI Taxonomy" id="1310673"/>
    <lineage>
        <taxon>Bacteria</taxon>
        <taxon>Pseudomonadati</taxon>
        <taxon>Pseudomonadota</taxon>
        <taxon>Gammaproteobacteria</taxon>
        <taxon>Moraxellales</taxon>
        <taxon>Moraxellaceae</taxon>
        <taxon>Acinetobacter</taxon>
        <taxon>Acinetobacter calcoaceticus/baumannii complex</taxon>
    </lineage>
</organism>
<evidence type="ECO:0000313" key="2">
    <source>
        <dbReference type="Proteomes" id="UP000027309"/>
    </source>
</evidence>
<evidence type="ECO:0000313" key="1">
    <source>
        <dbReference type="EMBL" id="KCX93479.1"/>
    </source>
</evidence>
<dbReference type="PANTHER" id="PTHR43628:SF1">
    <property type="entry name" value="CHITIN SYNTHASE REGULATORY FACTOR 2-RELATED"/>
    <property type="match status" value="1"/>
</dbReference>
<sequence>MYLNGYGVKKDLSKSVEYYRKSALQGDTDSQLQLGIRYLNGEGVERNIETAKEWFKKAKLSGNQEAGIYLEKMNN</sequence>
<dbReference type="EMBL" id="JMOA01000215">
    <property type="protein sequence ID" value="KCX93479.1"/>
    <property type="molecule type" value="Genomic_DNA"/>
</dbReference>
<dbReference type="PANTHER" id="PTHR43628">
    <property type="entry name" value="ACTIVATOR OF C KINASE PROTEIN 1-RELATED"/>
    <property type="match status" value="1"/>
</dbReference>
<dbReference type="InterPro" id="IPR011990">
    <property type="entry name" value="TPR-like_helical_dom_sf"/>
</dbReference>
<dbReference type="InterPro" id="IPR006597">
    <property type="entry name" value="Sel1-like"/>
</dbReference>
<protein>
    <submittedName>
        <fullName evidence="1">Sel1 repeat family protein</fullName>
    </submittedName>
</protein>
<dbReference type="Gene3D" id="1.25.40.10">
    <property type="entry name" value="Tetratricopeptide repeat domain"/>
    <property type="match status" value="1"/>
</dbReference>
<dbReference type="Pfam" id="PF08238">
    <property type="entry name" value="Sel1"/>
    <property type="match status" value="2"/>
</dbReference>